<protein>
    <submittedName>
        <fullName evidence="1">Uncharacterized protein</fullName>
    </submittedName>
</protein>
<gene>
    <name evidence="1" type="ORF">FHS90_001604</name>
</gene>
<accession>A0A839GPT1</accession>
<comment type="caution">
    <text evidence="1">The sequence shown here is derived from an EMBL/GenBank/DDBJ whole genome shotgun (WGS) entry which is preliminary data.</text>
</comment>
<name>A0A839GPT1_9BACT</name>
<organism evidence="1 2">
    <name type="scientific">Rufibacter quisquiliarum</name>
    <dbReference type="NCBI Taxonomy" id="1549639"/>
    <lineage>
        <taxon>Bacteria</taxon>
        <taxon>Pseudomonadati</taxon>
        <taxon>Bacteroidota</taxon>
        <taxon>Cytophagia</taxon>
        <taxon>Cytophagales</taxon>
        <taxon>Hymenobacteraceae</taxon>
        <taxon>Rufibacter</taxon>
    </lineage>
</organism>
<dbReference type="RefSeq" id="WP_066830127.1">
    <property type="nucleotide sequence ID" value="NZ_JACJIQ010000005.1"/>
</dbReference>
<dbReference type="Proteomes" id="UP000563094">
    <property type="component" value="Unassembled WGS sequence"/>
</dbReference>
<keyword evidence="2" id="KW-1185">Reference proteome</keyword>
<proteinExistence type="predicted"/>
<sequence length="86" mass="9444">MKLQLDTKSIMIGFLSAALLISAFSFKNDSSGNGGKYQTSMGERGIIILDTETGAYIINTDATNSGWRKGNFENTFKVSKDNLDRK</sequence>
<dbReference type="EMBL" id="JACJIQ010000005">
    <property type="protein sequence ID" value="MBA9076896.1"/>
    <property type="molecule type" value="Genomic_DNA"/>
</dbReference>
<evidence type="ECO:0000313" key="2">
    <source>
        <dbReference type="Proteomes" id="UP000563094"/>
    </source>
</evidence>
<evidence type="ECO:0000313" key="1">
    <source>
        <dbReference type="EMBL" id="MBA9076896.1"/>
    </source>
</evidence>
<reference evidence="1 2" key="1">
    <citation type="submission" date="2020-08" db="EMBL/GenBank/DDBJ databases">
        <title>Genomic Encyclopedia of Type Strains, Phase IV (KMG-IV): sequencing the most valuable type-strain genomes for metagenomic binning, comparative biology and taxonomic classification.</title>
        <authorList>
            <person name="Goeker M."/>
        </authorList>
    </citation>
    <scope>NUCLEOTIDE SEQUENCE [LARGE SCALE GENOMIC DNA]</scope>
    <source>
        <strain evidence="1 2">DSM 29854</strain>
    </source>
</reference>
<dbReference type="AlphaFoldDB" id="A0A839GPT1"/>